<comment type="caution">
    <text evidence="1">The sequence shown here is derived from an EMBL/GenBank/DDBJ whole genome shotgun (WGS) entry which is preliminary data.</text>
</comment>
<gene>
    <name evidence="1" type="ORF">C6N75_08455</name>
</gene>
<dbReference type="AlphaFoldDB" id="A0A2S9PZ20"/>
<proteinExistence type="predicted"/>
<protein>
    <submittedName>
        <fullName evidence="1">Uncharacterized protein</fullName>
    </submittedName>
</protein>
<name>A0A2S9PZ20_9ACTN</name>
<evidence type="ECO:0000313" key="1">
    <source>
        <dbReference type="EMBL" id="PRH79664.1"/>
    </source>
</evidence>
<dbReference type="EMBL" id="PVLV01000107">
    <property type="protein sequence ID" value="PRH79664.1"/>
    <property type="molecule type" value="Genomic_DNA"/>
</dbReference>
<dbReference type="OrthoDB" id="4290033at2"/>
<organism evidence="1 2">
    <name type="scientific">Streptomyces solincola</name>
    <dbReference type="NCBI Taxonomy" id="2100817"/>
    <lineage>
        <taxon>Bacteria</taxon>
        <taxon>Bacillati</taxon>
        <taxon>Actinomycetota</taxon>
        <taxon>Actinomycetes</taxon>
        <taxon>Kitasatosporales</taxon>
        <taxon>Streptomycetaceae</taxon>
        <taxon>Streptomyces</taxon>
    </lineage>
</organism>
<sequence length="90" mass="9573">MLPDVDAEIGPRTVGALYQNQDGAFAVLSLTRDPAEARALLGRTARWALVVRDVLRPDGQPFAVGSAWTTSDHLVAVPRTSTTTSRKAAA</sequence>
<reference evidence="1 2" key="1">
    <citation type="submission" date="2018-03" db="EMBL/GenBank/DDBJ databases">
        <title>Novel Streptomyces sp. from soil.</title>
        <authorList>
            <person name="Tan G.Y.A."/>
            <person name="Lee Z.Y."/>
        </authorList>
    </citation>
    <scope>NUCLEOTIDE SEQUENCE [LARGE SCALE GENOMIC DNA]</scope>
    <source>
        <strain evidence="1 2">ST5x</strain>
    </source>
</reference>
<keyword evidence="2" id="KW-1185">Reference proteome</keyword>
<accession>A0A2S9PZ20</accession>
<evidence type="ECO:0000313" key="2">
    <source>
        <dbReference type="Proteomes" id="UP000239322"/>
    </source>
</evidence>
<dbReference type="Proteomes" id="UP000239322">
    <property type="component" value="Unassembled WGS sequence"/>
</dbReference>